<dbReference type="Pfam" id="PF22780">
    <property type="entry name" value="HI0933_like_1st"/>
    <property type="match status" value="1"/>
</dbReference>
<dbReference type="RefSeq" id="WP_191405982.1">
    <property type="nucleotide sequence ID" value="NZ_JAKNHQ010000002.1"/>
</dbReference>
<organism evidence="6 7">
    <name type="scientific">Anaeromassilibacillus senegalensis</name>
    <dbReference type="NCBI Taxonomy" id="1673717"/>
    <lineage>
        <taxon>Bacteria</taxon>
        <taxon>Bacillati</taxon>
        <taxon>Bacillota</taxon>
        <taxon>Clostridia</taxon>
        <taxon>Eubacteriales</taxon>
        <taxon>Acutalibacteraceae</taxon>
        <taxon>Anaeromassilibacillus</taxon>
    </lineage>
</organism>
<dbReference type="InterPro" id="IPR004792">
    <property type="entry name" value="BaiN-like"/>
</dbReference>
<dbReference type="InterPro" id="IPR055178">
    <property type="entry name" value="RsdA/BaiN/AoA(So)-like_dom"/>
</dbReference>
<comment type="caution">
    <text evidence="6">The sequence shown here is derived from an EMBL/GenBank/DDBJ whole genome shotgun (WGS) entry which is preliminary data.</text>
</comment>
<accession>A0ABS9MFS7</accession>
<dbReference type="Gene3D" id="3.50.50.60">
    <property type="entry name" value="FAD/NAD(P)-binding domain"/>
    <property type="match status" value="1"/>
</dbReference>
<dbReference type="SUPFAM" id="SSF160996">
    <property type="entry name" value="HI0933 insert domain-like"/>
    <property type="match status" value="1"/>
</dbReference>
<protein>
    <submittedName>
        <fullName evidence="6">NAD(P)/FAD-dependent oxidoreductase</fullName>
    </submittedName>
</protein>
<keyword evidence="3" id="KW-0274">FAD</keyword>
<evidence type="ECO:0000256" key="3">
    <source>
        <dbReference type="ARBA" id="ARBA00022827"/>
    </source>
</evidence>
<reference evidence="6 7" key="1">
    <citation type="submission" date="2022-01" db="EMBL/GenBank/DDBJ databases">
        <title>Collection of gut derived symbiotic bacterial strains cultured from healthy donors.</title>
        <authorList>
            <person name="Lin H."/>
            <person name="Kohout C."/>
            <person name="Waligurski E."/>
            <person name="Pamer E.G."/>
        </authorList>
    </citation>
    <scope>NUCLEOTIDE SEQUENCE [LARGE SCALE GENOMIC DNA]</scope>
    <source>
        <strain evidence="6 7">DFI.7.58</strain>
    </source>
</reference>
<dbReference type="Proteomes" id="UP001298681">
    <property type="component" value="Unassembled WGS sequence"/>
</dbReference>
<sequence>MNTRVSQTYDALVIGGGAAGMLAAGTAAARGLRTCLVEKNARPGRKLMITGKGRCNVTNDCDVQELIASVPSNGRFLYSAASAFPPRDVMAFFEAQGLPLKVERGNRVFPTSDHAVDVVDTLIRYMKRSGVEMLTGEAKQLLLEDGTVQGAELQGGARILARNVLVACGGVSYPGTGSTGDGYAFARQAGHIVTPLRPSLVPLVAAGTDCPEMMGLSLKNTAIHVWDTKKKKEIYHDFGEMLFTHFGLSGPMVLSASAHMRDMAPGRYRVVVDLKPALRPEQLDARLQRDFEANKNRDFSNALSALLPRKMIPVMVRRSGIAPDTKCNQITREQRRAFAELLKAYPVEITGFRPVEEAIVTSGGVSVKEINPKTMESKRVAGLYFAGEVIDVDAYTGGFNLQIAFCTGRLAANSMS</sequence>
<dbReference type="Gene3D" id="1.10.8.260">
    <property type="entry name" value="HI0933 insert domain-like"/>
    <property type="match status" value="1"/>
</dbReference>
<dbReference type="PANTHER" id="PTHR42887:SF2">
    <property type="entry name" value="OS12G0638800 PROTEIN"/>
    <property type="match status" value="1"/>
</dbReference>
<feature type="domain" description="RsdA/BaiN/AoA(So)-like Rossmann fold-like" evidence="4">
    <location>
        <begin position="10"/>
        <end position="413"/>
    </location>
</feature>
<evidence type="ECO:0000259" key="5">
    <source>
        <dbReference type="Pfam" id="PF22780"/>
    </source>
</evidence>
<evidence type="ECO:0000256" key="2">
    <source>
        <dbReference type="ARBA" id="ARBA00022630"/>
    </source>
</evidence>
<keyword evidence="7" id="KW-1185">Reference proteome</keyword>
<dbReference type="EMBL" id="JAKNHQ010000002">
    <property type="protein sequence ID" value="MCG4609653.1"/>
    <property type="molecule type" value="Genomic_DNA"/>
</dbReference>
<dbReference type="SUPFAM" id="SSF51905">
    <property type="entry name" value="FAD/NAD(P)-binding domain"/>
    <property type="match status" value="1"/>
</dbReference>
<proteinExistence type="predicted"/>
<evidence type="ECO:0000256" key="1">
    <source>
        <dbReference type="ARBA" id="ARBA00001974"/>
    </source>
</evidence>
<dbReference type="InterPro" id="IPR023166">
    <property type="entry name" value="BaiN-like_dom_sf"/>
</dbReference>
<evidence type="ECO:0000259" key="4">
    <source>
        <dbReference type="Pfam" id="PF03486"/>
    </source>
</evidence>
<feature type="domain" description="RsdA/BaiN/AoA(So)-like insert" evidence="5">
    <location>
        <begin position="197"/>
        <end position="360"/>
    </location>
</feature>
<dbReference type="PRINTS" id="PR00411">
    <property type="entry name" value="PNDRDTASEI"/>
</dbReference>
<dbReference type="InterPro" id="IPR057661">
    <property type="entry name" value="RsdA/BaiN/AoA(So)_Rossmann"/>
</dbReference>
<name>A0ABS9MFS7_9FIRM</name>
<dbReference type="Gene3D" id="2.40.30.10">
    <property type="entry name" value="Translation factors"/>
    <property type="match status" value="1"/>
</dbReference>
<dbReference type="NCBIfam" id="TIGR00275">
    <property type="entry name" value="aminoacetone oxidase family FAD-binding enzyme"/>
    <property type="match status" value="1"/>
</dbReference>
<comment type="cofactor">
    <cofactor evidence="1">
        <name>FAD</name>
        <dbReference type="ChEBI" id="CHEBI:57692"/>
    </cofactor>
</comment>
<evidence type="ECO:0000313" key="7">
    <source>
        <dbReference type="Proteomes" id="UP001298681"/>
    </source>
</evidence>
<gene>
    <name evidence="6" type="ORF">L0P57_01660</name>
</gene>
<dbReference type="PANTHER" id="PTHR42887">
    <property type="entry name" value="OS12G0638800 PROTEIN"/>
    <property type="match status" value="1"/>
</dbReference>
<dbReference type="InterPro" id="IPR036188">
    <property type="entry name" value="FAD/NAD-bd_sf"/>
</dbReference>
<dbReference type="Pfam" id="PF03486">
    <property type="entry name" value="HI0933_like"/>
    <property type="match status" value="1"/>
</dbReference>
<keyword evidence="2" id="KW-0285">Flavoprotein</keyword>
<evidence type="ECO:0000313" key="6">
    <source>
        <dbReference type="EMBL" id="MCG4609653.1"/>
    </source>
</evidence>